<reference evidence="3" key="1">
    <citation type="submission" date="2017-02" db="UniProtKB">
        <authorList>
            <consortium name="WormBaseParasite"/>
        </authorList>
    </citation>
    <scope>IDENTIFICATION</scope>
</reference>
<proteinExistence type="predicted"/>
<dbReference type="EMBL" id="UYWX01020295">
    <property type="protein sequence ID" value="VDM30350.1"/>
    <property type="molecule type" value="Genomic_DNA"/>
</dbReference>
<evidence type="ECO:0000313" key="1">
    <source>
        <dbReference type="EMBL" id="VDM30350.1"/>
    </source>
</evidence>
<name>A0A0R3WZH6_HYDTA</name>
<gene>
    <name evidence="1" type="ORF">TTAC_LOCUS6182</name>
</gene>
<sequence length="498" mass="57014">MPRTRPRSLNLRIPTEETYNDTLYPTYIPRASSRSRLCNKCSNGFYPVPTGALMPSPAFLPVQCMIPMVYAPAPPPIAAPMPIPPVVYKEPLQLPELPYPPAESDETDSGEMEDMRTTTEETFSTLQRNTSRRNDFVATNLIRDFEETNWISINDNSRNVQDWTIKRNHWFQRSVELPPGVITKLRCEKLPMDVTNYSNLRKNNMQRLRITGRVRQWSPTMRAITEEDFSEELFLPQGTDLSTISYKLQTKNIQQYNESQFNKVLRHHSTSYDEDIRGQPFTENTVVITGRVNRISKQEVPSTDQTWSKEYKHTVKGTIDLSPEGHIMNPVITSYSEMPDALADLASTPDQDTSCTVADGKWQIRIRLDDRVDRDSIEMEANPREETVKLVFARHSQNNTNGLANDNYQPKMATTTTVFALPANKFDITGISKRVQGQDLVLSIPFSKGFQLSDLNIASLPLTLLFELDHRNRLVESRGYSSPCIHKFYNSRLISIRL</sequence>
<dbReference type="OrthoDB" id="6248820at2759"/>
<evidence type="ECO:0000313" key="3">
    <source>
        <dbReference type="WBParaSite" id="TTAC_0000619701-mRNA-1"/>
    </source>
</evidence>
<evidence type="ECO:0000313" key="2">
    <source>
        <dbReference type="Proteomes" id="UP000274429"/>
    </source>
</evidence>
<accession>A0A0R3WZH6</accession>
<keyword evidence="2" id="KW-1185">Reference proteome</keyword>
<dbReference type="AlphaFoldDB" id="A0A0R3WZH6"/>
<dbReference type="Proteomes" id="UP000274429">
    <property type="component" value="Unassembled WGS sequence"/>
</dbReference>
<protein>
    <submittedName>
        <fullName evidence="3">SHSP domain-containing protein</fullName>
    </submittedName>
</protein>
<dbReference type="WBParaSite" id="TTAC_0000619701-mRNA-1">
    <property type="protein sequence ID" value="TTAC_0000619701-mRNA-1"/>
    <property type="gene ID" value="TTAC_0000619701"/>
</dbReference>
<reference evidence="1 2" key="2">
    <citation type="submission" date="2018-11" db="EMBL/GenBank/DDBJ databases">
        <authorList>
            <consortium name="Pathogen Informatics"/>
        </authorList>
    </citation>
    <scope>NUCLEOTIDE SEQUENCE [LARGE SCALE GENOMIC DNA]</scope>
</reference>
<organism evidence="3">
    <name type="scientific">Hydatigena taeniaeformis</name>
    <name type="common">Feline tapeworm</name>
    <name type="synonym">Taenia taeniaeformis</name>
    <dbReference type="NCBI Taxonomy" id="6205"/>
    <lineage>
        <taxon>Eukaryota</taxon>
        <taxon>Metazoa</taxon>
        <taxon>Spiralia</taxon>
        <taxon>Lophotrochozoa</taxon>
        <taxon>Platyhelminthes</taxon>
        <taxon>Cestoda</taxon>
        <taxon>Eucestoda</taxon>
        <taxon>Cyclophyllidea</taxon>
        <taxon>Taeniidae</taxon>
        <taxon>Hydatigera</taxon>
    </lineage>
</organism>